<dbReference type="SUPFAM" id="SSF103473">
    <property type="entry name" value="MFS general substrate transporter"/>
    <property type="match status" value="1"/>
</dbReference>
<evidence type="ECO:0000256" key="6">
    <source>
        <dbReference type="SAM" id="Phobius"/>
    </source>
</evidence>
<feature type="transmembrane region" description="Helical" evidence="6">
    <location>
        <begin position="76"/>
        <end position="96"/>
    </location>
</feature>
<feature type="transmembrane region" description="Helical" evidence="6">
    <location>
        <begin position="12"/>
        <end position="34"/>
    </location>
</feature>
<organism evidence="8 9">
    <name type="scientific">Paralabilibaculum antarcticum</name>
    <dbReference type="NCBI Taxonomy" id="2912572"/>
    <lineage>
        <taxon>Bacteria</taxon>
        <taxon>Pseudomonadati</taxon>
        <taxon>Bacteroidota</taxon>
        <taxon>Bacteroidia</taxon>
        <taxon>Marinilabiliales</taxon>
        <taxon>Marinifilaceae</taxon>
        <taxon>Paralabilibaculum</taxon>
    </lineage>
</organism>
<comment type="subcellular location">
    <subcellularLocation>
        <location evidence="1">Membrane</location>
        <topology evidence="1">Multi-pass membrane protein</topology>
    </subcellularLocation>
</comment>
<sequence>MSKTTKRLKHPATWIPTAYFAMGLPFIAIAQASVLMFKSFEISDSLIAFWTSLIMLPWTLKPLWSPILEMFKTKKHFVVATQLVTGITFVLVALSLPLDHFFTYSIALLAVVAFSGATHDIATDGVYLSVLSGKEQAKYIGWQGASYNLAKILTAGAFVYLAGILEERFGVLHAWMAVMLTYAAIMISLALYHIKMLPSGGNASSEVASLKEGFKTLWDVIKTFFQKKYIGWFIGFIILYRFTEGFAIKIAPLFFKAAIEEGGLGLSTSQIGIIYGVFGSAAFVLGSILAGYYISARGLKKSLFTLVCIFNVQFIIYALLAVYRPESVLLIGSAVVVEYFVYGFGFVGLMLFMMQQVAPGKYKMAHYAFATGIMNLGIMIPGMLSGFMSDWLGYKLFFICILVVIIPSLLAARFVPFVHSEESEADEDKI</sequence>
<feature type="transmembrane region" description="Helical" evidence="6">
    <location>
        <begin position="329"/>
        <end position="352"/>
    </location>
</feature>
<dbReference type="InterPro" id="IPR011701">
    <property type="entry name" value="MFS"/>
</dbReference>
<feature type="transmembrane region" description="Helical" evidence="6">
    <location>
        <begin position="171"/>
        <end position="192"/>
    </location>
</feature>
<evidence type="ECO:0000256" key="2">
    <source>
        <dbReference type="ARBA" id="ARBA00022448"/>
    </source>
</evidence>
<dbReference type="Pfam" id="PF07690">
    <property type="entry name" value="MFS_1"/>
    <property type="match status" value="1"/>
</dbReference>
<dbReference type="EMBL" id="JAKJSC010000001">
    <property type="protein sequence ID" value="MDE5417014.1"/>
    <property type="molecule type" value="Genomic_DNA"/>
</dbReference>
<evidence type="ECO:0000256" key="5">
    <source>
        <dbReference type="ARBA" id="ARBA00023136"/>
    </source>
</evidence>
<feature type="transmembrane region" description="Helical" evidence="6">
    <location>
        <begin position="271"/>
        <end position="294"/>
    </location>
</feature>
<dbReference type="Proteomes" id="UP001528920">
    <property type="component" value="Unassembled WGS sequence"/>
</dbReference>
<comment type="caution">
    <text evidence="8">The sequence shown here is derived from an EMBL/GenBank/DDBJ whole genome shotgun (WGS) entry which is preliminary data.</text>
</comment>
<dbReference type="PANTHER" id="PTHR12778">
    <property type="entry name" value="SOLUTE CARRIER FAMILY 33 ACETYL-COA TRANSPORTER -RELATED"/>
    <property type="match status" value="1"/>
</dbReference>
<feature type="transmembrane region" description="Helical" evidence="6">
    <location>
        <begin position="303"/>
        <end position="323"/>
    </location>
</feature>
<dbReference type="InterPro" id="IPR036259">
    <property type="entry name" value="MFS_trans_sf"/>
</dbReference>
<feature type="transmembrane region" description="Helical" evidence="6">
    <location>
        <begin position="144"/>
        <end position="165"/>
    </location>
</feature>
<feature type="transmembrane region" description="Helical" evidence="6">
    <location>
        <begin position="46"/>
        <end position="64"/>
    </location>
</feature>
<dbReference type="PANTHER" id="PTHR12778:SF10">
    <property type="entry name" value="MAJOR FACILITATOR SUPERFAMILY DOMAIN-CONTAINING PROTEIN 3"/>
    <property type="match status" value="1"/>
</dbReference>
<dbReference type="Gene3D" id="1.20.1250.20">
    <property type="entry name" value="MFS general substrate transporter like domains"/>
    <property type="match status" value="2"/>
</dbReference>
<proteinExistence type="predicted"/>
<protein>
    <submittedName>
        <fullName evidence="8">MFS transporter</fullName>
    </submittedName>
</protein>
<gene>
    <name evidence="8" type="ORF">L3049_03260</name>
</gene>
<keyword evidence="2" id="KW-0813">Transport</keyword>
<evidence type="ECO:0000256" key="1">
    <source>
        <dbReference type="ARBA" id="ARBA00004141"/>
    </source>
</evidence>
<evidence type="ECO:0000256" key="3">
    <source>
        <dbReference type="ARBA" id="ARBA00022692"/>
    </source>
</evidence>
<evidence type="ECO:0000313" key="8">
    <source>
        <dbReference type="EMBL" id="MDE5417014.1"/>
    </source>
</evidence>
<keyword evidence="5 6" id="KW-0472">Membrane</keyword>
<name>A0ABT5VRU7_9BACT</name>
<feature type="transmembrane region" description="Helical" evidence="6">
    <location>
        <begin position="102"/>
        <end position="123"/>
    </location>
</feature>
<evidence type="ECO:0000256" key="4">
    <source>
        <dbReference type="ARBA" id="ARBA00022989"/>
    </source>
</evidence>
<feature type="transmembrane region" description="Helical" evidence="6">
    <location>
        <begin position="364"/>
        <end position="384"/>
    </location>
</feature>
<reference evidence="8 9" key="1">
    <citation type="submission" date="2022-01" db="EMBL/GenBank/DDBJ databases">
        <title>Labilibaculum sp. nov, a marine bacterium isolated from Antarctica.</title>
        <authorList>
            <person name="Dai W."/>
        </authorList>
    </citation>
    <scope>NUCLEOTIDE SEQUENCE [LARGE SCALE GENOMIC DNA]</scope>
    <source>
        <strain evidence="8 9">DW002</strain>
    </source>
</reference>
<dbReference type="InterPro" id="IPR004752">
    <property type="entry name" value="AmpG_permease/AT-1"/>
</dbReference>
<dbReference type="RefSeq" id="WP_275108352.1">
    <property type="nucleotide sequence ID" value="NZ_JAKJSC010000001.1"/>
</dbReference>
<feature type="domain" description="Major facilitator superfamily (MFS) profile" evidence="7">
    <location>
        <begin position="11"/>
        <end position="419"/>
    </location>
</feature>
<evidence type="ECO:0000259" key="7">
    <source>
        <dbReference type="PROSITE" id="PS50850"/>
    </source>
</evidence>
<dbReference type="PROSITE" id="PS50850">
    <property type="entry name" value="MFS"/>
    <property type="match status" value="1"/>
</dbReference>
<dbReference type="InterPro" id="IPR020846">
    <property type="entry name" value="MFS_dom"/>
</dbReference>
<accession>A0ABT5VRU7</accession>
<evidence type="ECO:0000313" key="9">
    <source>
        <dbReference type="Proteomes" id="UP001528920"/>
    </source>
</evidence>
<keyword evidence="9" id="KW-1185">Reference proteome</keyword>
<keyword evidence="3 6" id="KW-0812">Transmembrane</keyword>
<feature type="transmembrane region" description="Helical" evidence="6">
    <location>
        <begin position="396"/>
        <end position="415"/>
    </location>
</feature>
<keyword evidence="4 6" id="KW-1133">Transmembrane helix</keyword>
<feature type="transmembrane region" description="Helical" evidence="6">
    <location>
        <begin position="229"/>
        <end position="251"/>
    </location>
</feature>